<evidence type="ECO:0000256" key="5">
    <source>
        <dbReference type="PROSITE-ProRule" id="PRU10137"/>
    </source>
</evidence>
<dbReference type="Gene3D" id="3.40.50.1390">
    <property type="entry name" value="Resolvase, N-terminal catalytic domain"/>
    <property type="match status" value="1"/>
</dbReference>
<feature type="domain" description="Resolvase/invertase-type recombinase catalytic" evidence="6">
    <location>
        <begin position="2"/>
        <end position="142"/>
    </location>
</feature>
<dbReference type="CDD" id="cd03768">
    <property type="entry name" value="SR_ResInv"/>
    <property type="match status" value="1"/>
</dbReference>
<comment type="caution">
    <text evidence="7">The sequence shown here is derived from an EMBL/GenBank/DDBJ whole genome shotgun (WGS) entry which is preliminary data.</text>
</comment>
<dbReference type="Pfam" id="PF00239">
    <property type="entry name" value="Resolvase"/>
    <property type="match status" value="1"/>
</dbReference>
<protein>
    <submittedName>
        <fullName evidence="7">Recombinase family protein</fullName>
    </submittedName>
</protein>
<accession>A0ABW4BB64</accession>
<organism evidence="7 8">
    <name type="scientific">Lacticaseibacillus suilingensis</name>
    <dbReference type="NCBI Taxonomy" id="2799577"/>
    <lineage>
        <taxon>Bacteria</taxon>
        <taxon>Bacillati</taxon>
        <taxon>Bacillota</taxon>
        <taxon>Bacilli</taxon>
        <taxon>Lactobacillales</taxon>
        <taxon>Lactobacillaceae</taxon>
        <taxon>Lacticaseibacillus</taxon>
    </lineage>
</organism>
<keyword evidence="8" id="KW-1185">Reference proteome</keyword>
<evidence type="ECO:0000256" key="2">
    <source>
        <dbReference type="ARBA" id="ARBA00022908"/>
    </source>
</evidence>
<keyword evidence="4" id="KW-0233">DNA recombination</keyword>
<reference evidence="8" key="1">
    <citation type="journal article" date="2019" name="Int. J. Syst. Evol. Microbiol.">
        <title>The Global Catalogue of Microorganisms (GCM) 10K type strain sequencing project: providing services to taxonomists for standard genome sequencing and annotation.</title>
        <authorList>
            <consortium name="The Broad Institute Genomics Platform"/>
            <consortium name="The Broad Institute Genome Sequencing Center for Infectious Disease"/>
            <person name="Wu L."/>
            <person name="Ma J."/>
        </authorList>
    </citation>
    <scope>NUCLEOTIDE SEQUENCE [LARGE SCALE GENOMIC DNA]</scope>
    <source>
        <strain evidence="8">CCM 9110</strain>
    </source>
</reference>
<feature type="active site" description="O-(5'-phospho-DNA)-serine intermediate" evidence="5">
    <location>
        <position position="10"/>
    </location>
</feature>
<evidence type="ECO:0000256" key="3">
    <source>
        <dbReference type="ARBA" id="ARBA00023125"/>
    </source>
</evidence>
<dbReference type="InterPro" id="IPR006120">
    <property type="entry name" value="Resolvase_HTH_dom"/>
</dbReference>
<dbReference type="Gene3D" id="1.10.10.60">
    <property type="entry name" value="Homeodomain-like"/>
    <property type="match status" value="1"/>
</dbReference>
<keyword evidence="2" id="KW-0229">DNA integration</keyword>
<proteinExistence type="inferred from homology"/>
<dbReference type="PROSITE" id="PS00397">
    <property type="entry name" value="RECOMBINASES_1"/>
    <property type="match status" value="1"/>
</dbReference>
<evidence type="ECO:0000313" key="7">
    <source>
        <dbReference type="EMBL" id="MFD1397772.1"/>
    </source>
</evidence>
<dbReference type="InterPro" id="IPR006119">
    <property type="entry name" value="Resolv_N"/>
</dbReference>
<dbReference type="RefSeq" id="WP_204119900.1">
    <property type="nucleotide sequence ID" value="NZ_BOLV01000041.1"/>
</dbReference>
<sequence>MTKVGYARVSTREQNLDRQLSALKGAGCTRIFKEKRSGATLERPELAALLNYIHDDDEVVVVALDRLGRSAADLTETINTIGQQGATLNVLNLPTFAEVPNKAMRTMLTNLTLEIYKYIAQEEREAIHERQAAGIIEAKRRGVHKGGAIQYAPDSPDKHRRYIYSQAVTMLKDGTQSKAQIARTLGISRPTLYRIAAEIADARKE</sequence>
<evidence type="ECO:0000259" key="6">
    <source>
        <dbReference type="PROSITE" id="PS51736"/>
    </source>
</evidence>
<dbReference type="PANTHER" id="PTHR30461:SF26">
    <property type="entry name" value="RESOLVASE HOMOLOG YNEB"/>
    <property type="match status" value="1"/>
</dbReference>
<dbReference type="PROSITE" id="PS51736">
    <property type="entry name" value="RECOMBINASES_3"/>
    <property type="match status" value="1"/>
</dbReference>
<dbReference type="Pfam" id="PF02796">
    <property type="entry name" value="HTH_7"/>
    <property type="match status" value="1"/>
</dbReference>
<dbReference type="InterPro" id="IPR036162">
    <property type="entry name" value="Resolvase-like_N_sf"/>
</dbReference>
<dbReference type="SUPFAM" id="SSF53041">
    <property type="entry name" value="Resolvase-like"/>
    <property type="match status" value="1"/>
</dbReference>
<keyword evidence="3" id="KW-0238">DNA-binding</keyword>
<dbReference type="InterPro" id="IPR050639">
    <property type="entry name" value="SSR_resolvase"/>
</dbReference>
<dbReference type="PANTHER" id="PTHR30461">
    <property type="entry name" value="DNA-INVERTASE FROM LAMBDOID PROPHAGE"/>
    <property type="match status" value="1"/>
</dbReference>
<dbReference type="Proteomes" id="UP001597199">
    <property type="component" value="Unassembled WGS sequence"/>
</dbReference>
<comment type="similarity">
    <text evidence="1">Belongs to the site-specific recombinase resolvase family.</text>
</comment>
<dbReference type="EMBL" id="JBHTOA010000002">
    <property type="protein sequence ID" value="MFD1397772.1"/>
    <property type="molecule type" value="Genomic_DNA"/>
</dbReference>
<dbReference type="SMART" id="SM00857">
    <property type="entry name" value="Resolvase"/>
    <property type="match status" value="1"/>
</dbReference>
<evidence type="ECO:0000313" key="8">
    <source>
        <dbReference type="Proteomes" id="UP001597199"/>
    </source>
</evidence>
<evidence type="ECO:0000256" key="1">
    <source>
        <dbReference type="ARBA" id="ARBA00009913"/>
    </source>
</evidence>
<evidence type="ECO:0000256" key="4">
    <source>
        <dbReference type="ARBA" id="ARBA00023172"/>
    </source>
</evidence>
<gene>
    <name evidence="7" type="ORF">ACFQ41_00440</name>
</gene>
<name>A0ABW4BB64_9LACO</name>
<dbReference type="InterPro" id="IPR006118">
    <property type="entry name" value="Recombinase_CS"/>
</dbReference>